<dbReference type="AlphaFoldDB" id="A0A062V6X6"/>
<dbReference type="SUPFAM" id="SSF53474">
    <property type="entry name" value="alpha/beta-Hydrolases"/>
    <property type="match status" value="1"/>
</dbReference>
<evidence type="ECO:0000313" key="2">
    <source>
        <dbReference type="Proteomes" id="UP000027153"/>
    </source>
</evidence>
<keyword evidence="2" id="KW-1185">Reference proteome</keyword>
<organism evidence="1 2">
    <name type="scientific">Candidatus Methanoperedens nitratireducens</name>
    <dbReference type="NCBI Taxonomy" id="1392998"/>
    <lineage>
        <taxon>Archaea</taxon>
        <taxon>Methanobacteriati</taxon>
        <taxon>Methanobacteriota</taxon>
        <taxon>Stenosarchaea group</taxon>
        <taxon>Methanomicrobia</taxon>
        <taxon>Methanosarcinales</taxon>
        <taxon>ANME-2 cluster</taxon>
        <taxon>Candidatus Methanoperedentaceae</taxon>
        <taxon>Candidatus Methanoperedens</taxon>
    </lineage>
</organism>
<evidence type="ECO:0000313" key="1">
    <source>
        <dbReference type="EMBL" id="KCZ73057.1"/>
    </source>
</evidence>
<dbReference type="PANTHER" id="PTHR36837:SF2">
    <property type="entry name" value="POLY(3-HYDROXYALKANOATE) POLYMERASE SUBUNIT PHAC"/>
    <property type="match status" value="1"/>
</dbReference>
<dbReference type="Proteomes" id="UP000027153">
    <property type="component" value="Unassembled WGS sequence"/>
</dbReference>
<dbReference type="InterPro" id="IPR051321">
    <property type="entry name" value="PHA/PHB_synthase"/>
</dbReference>
<dbReference type="RefSeq" id="WP_081810063.1">
    <property type="nucleotide sequence ID" value="NZ_JMIY01000001.1"/>
</dbReference>
<name>A0A062V6X6_9EURY</name>
<dbReference type="PANTHER" id="PTHR36837">
    <property type="entry name" value="POLY(3-HYDROXYALKANOATE) POLYMERASE SUBUNIT PHAC"/>
    <property type="match status" value="1"/>
</dbReference>
<dbReference type="Gene3D" id="3.40.50.1820">
    <property type="entry name" value="alpha/beta hydrolase"/>
    <property type="match status" value="1"/>
</dbReference>
<reference evidence="1 2" key="1">
    <citation type="journal article" date="2013" name="Nature">
        <title>Anaerobic oxidation of methane coupled to nitrate reduction in a novel archaeal lineage.</title>
        <authorList>
            <person name="Haroon M.F."/>
            <person name="Hu S."/>
            <person name="Shi Y."/>
            <person name="Imelfort M."/>
            <person name="Keller J."/>
            <person name="Hugenholtz P."/>
            <person name="Yuan Z."/>
            <person name="Tyson G.W."/>
        </authorList>
    </citation>
    <scope>NUCLEOTIDE SEQUENCE [LARGE SCALE GENOMIC DNA]</scope>
    <source>
        <strain evidence="1 2">ANME-2d</strain>
    </source>
</reference>
<proteinExistence type="predicted"/>
<dbReference type="Pfam" id="PF11339">
    <property type="entry name" value="DUF3141"/>
    <property type="match status" value="1"/>
</dbReference>
<dbReference type="InterPro" id="IPR024501">
    <property type="entry name" value="DUF3141"/>
</dbReference>
<sequence>MIKAIKTGEEREIKGVSRFTENGNPFVLPPVIYTDYIKKNTEVTKENIEALRDYLKFLKVFEKTQIERPEPAWATKNSIRIDLHTLKLRDFSRGGNGIYTLIIPPYAGHASAIVDFNTKQSLVETLIGNGIKNVCSIDWKSATEEIKYYNINNYLSELDICVDELGGRVNLAGMCQGGWLGAMYAARFPDKVNTLILGGAPIDTDAGDGTIIEYAHRFPMEFFEGLVAIGGGVLKGDFMLDGFKSLHPNEQYIGKYVALYERINNPAYVKRFEIFERWYEYTIDLPGKWYLQVVKELFKENRFFKGEFIGLGKKLSLGDIKCPVYLLGGERDDITPKEQVFNAEKHLGTDKSEIVKDTANGGHIGLFMGLKPLGENWPKIVKWIKAHSTG</sequence>
<dbReference type="EMBL" id="JMIY01000001">
    <property type="protein sequence ID" value="KCZ73057.1"/>
    <property type="molecule type" value="Genomic_DNA"/>
</dbReference>
<accession>A0A062V6X6</accession>
<dbReference type="OrthoDB" id="7531at2157"/>
<protein>
    <submittedName>
        <fullName evidence="1">Poly(3-hydroxyalkanoate) synthetase</fullName>
    </submittedName>
</protein>
<dbReference type="InterPro" id="IPR029058">
    <property type="entry name" value="AB_hydrolase_fold"/>
</dbReference>
<comment type="caution">
    <text evidence="1">The sequence shown here is derived from an EMBL/GenBank/DDBJ whole genome shotgun (WGS) entry which is preliminary data.</text>
</comment>
<gene>
    <name evidence="1" type="ORF">ANME2D_00116</name>
</gene>